<feature type="compositionally biased region" description="Low complexity" evidence="1">
    <location>
        <begin position="51"/>
        <end position="65"/>
    </location>
</feature>
<dbReference type="Proteomes" id="UP000827092">
    <property type="component" value="Unassembled WGS sequence"/>
</dbReference>
<name>A0AAV6VPV5_9ARAC</name>
<comment type="caution">
    <text evidence="2">The sequence shown here is derived from an EMBL/GenBank/DDBJ whole genome shotgun (WGS) entry which is preliminary data.</text>
</comment>
<sequence length="73" mass="8114">MGFSITTSATTKYKLSLHQDLRFCVSEPQTYPKAKYRVSPHTTHSRKIRCPSLSSNSSNILPTLTEGGLNNTN</sequence>
<dbReference type="AlphaFoldDB" id="A0AAV6VPV5"/>
<feature type="region of interest" description="Disordered" evidence="1">
    <location>
        <begin position="35"/>
        <end position="73"/>
    </location>
</feature>
<reference evidence="2 3" key="1">
    <citation type="journal article" date="2022" name="Nat. Ecol. Evol.">
        <title>A masculinizing supergene underlies an exaggerated male reproductive morph in a spider.</title>
        <authorList>
            <person name="Hendrickx F."/>
            <person name="De Corte Z."/>
            <person name="Sonet G."/>
            <person name="Van Belleghem S.M."/>
            <person name="Kostlbacher S."/>
            <person name="Vangestel C."/>
        </authorList>
    </citation>
    <scope>NUCLEOTIDE SEQUENCE [LARGE SCALE GENOMIC DNA]</scope>
    <source>
        <strain evidence="2">W744_W776</strain>
    </source>
</reference>
<proteinExistence type="predicted"/>
<accession>A0AAV6VPV5</accession>
<evidence type="ECO:0000256" key="1">
    <source>
        <dbReference type="SAM" id="MobiDB-lite"/>
    </source>
</evidence>
<gene>
    <name evidence="2" type="ORF">JTE90_015502</name>
</gene>
<feature type="compositionally biased region" description="Basic residues" evidence="1">
    <location>
        <begin position="35"/>
        <end position="49"/>
    </location>
</feature>
<dbReference type="EMBL" id="JAFNEN010000037">
    <property type="protein sequence ID" value="KAG8198674.1"/>
    <property type="molecule type" value="Genomic_DNA"/>
</dbReference>
<protein>
    <submittedName>
        <fullName evidence="2">Uncharacterized protein</fullName>
    </submittedName>
</protein>
<keyword evidence="3" id="KW-1185">Reference proteome</keyword>
<evidence type="ECO:0000313" key="3">
    <source>
        <dbReference type="Proteomes" id="UP000827092"/>
    </source>
</evidence>
<organism evidence="2 3">
    <name type="scientific">Oedothorax gibbosus</name>
    <dbReference type="NCBI Taxonomy" id="931172"/>
    <lineage>
        <taxon>Eukaryota</taxon>
        <taxon>Metazoa</taxon>
        <taxon>Ecdysozoa</taxon>
        <taxon>Arthropoda</taxon>
        <taxon>Chelicerata</taxon>
        <taxon>Arachnida</taxon>
        <taxon>Araneae</taxon>
        <taxon>Araneomorphae</taxon>
        <taxon>Entelegynae</taxon>
        <taxon>Araneoidea</taxon>
        <taxon>Linyphiidae</taxon>
        <taxon>Erigoninae</taxon>
        <taxon>Oedothorax</taxon>
    </lineage>
</organism>
<evidence type="ECO:0000313" key="2">
    <source>
        <dbReference type="EMBL" id="KAG8198674.1"/>
    </source>
</evidence>